<reference evidence="2 3" key="1">
    <citation type="submission" date="2022-06" db="EMBL/GenBank/DDBJ databases">
        <title>Haloarcula sp. a new haloarchaeum isolate from saline soil.</title>
        <authorList>
            <person name="Strakova D."/>
            <person name="Galisteo C."/>
            <person name="Sanchez-Porro C."/>
            <person name="Ventosa A."/>
        </authorList>
    </citation>
    <scope>NUCLEOTIDE SEQUENCE [LARGE SCALE GENOMIC DNA]</scope>
    <source>
        <strain evidence="2 3">S1CR25-12</strain>
    </source>
</reference>
<dbReference type="Gene3D" id="1.10.10.10">
    <property type="entry name" value="Winged helix-like DNA-binding domain superfamily/Winged helix DNA-binding domain"/>
    <property type="match status" value="1"/>
</dbReference>
<dbReference type="CDD" id="cd00090">
    <property type="entry name" value="HTH_ARSR"/>
    <property type="match status" value="1"/>
</dbReference>
<dbReference type="Proteomes" id="UP001259659">
    <property type="component" value="Unassembled WGS sequence"/>
</dbReference>
<feature type="region of interest" description="Disordered" evidence="1">
    <location>
        <begin position="1"/>
        <end position="20"/>
    </location>
</feature>
<accession>A0ABU2FI00</accession>
<name>A0ABU2FI00_9EURY</name>
<comment type="caution">
    <text evidence="2">The sequence shown here is derived from an EMBL/GenBank/DDBJ whole genome shotgun (WGS) entry which is preliminary data.</text>
</comment>
<organism evidence="2 3">
    <name type="scientific">Haloarcula saliterrae</name>
    <dbReference type="NCBI Taxonomy" id="2950534"/>
    <lineage>
        <taxon>Archaea</taxon>
        <taxon>Methanobacteriati</taxon>
        <taxon>Methanobacteriota</taxon>
        <taxon>Stenosarchaea group</taxon>
        <taxon>Halobacteria</taxon>
        <taxon>Halobacteriales</taxon>
        <taxon>Haloarculaceae</taxon>
        <taxon>Haloarcula</taxon>
    </lineage>
</organism>
<protein>
    <submittedName>
        <fullName evidence="2">Winged helix-turn-helix domain-containing protein</fullName>
    </submittedName>
</protein>
<evidence type="ECO:0000256" key="1">
    <source>
        <dbReference type="SAM" id="MobiDB-lite"/>
    </source>
</evidence>
<proteinExistence type="predicted"/>
<evidence type="ECO:0000313" key="3">
    <source>
        <dbReference type="Proteomes" id="UP001259659"/>
    </source>
</evidence>
<sequence length="355" mass="39862">MSNGLKKQPDAHNESTDRREQLNLITQETRFVLIQNILSHPEQLPTLKELDYVNPGKSQSTIREHLERLIEADIVEEVTLPEDKRQRDLPWQFYGLTAAGRQLLEDADLLGAEPTLQDMYSMLETTPQIEKYASAPRPDREASGSTSGIDPLREYIENTGNSETVTDQIAILTTLTEAGIGPDHEGVTRQEITERIGFDHSPGTVIQHLVDSNLLEAIEPPGPSTYAISERRQEIINGEVEETVEEELENLIDDMVTYLDEPIVSVDEFQSGDRVIMSDGSGETIRSILSDEFDIPRSDVETYLRDGDRLSKLNRAVDAIEDSQGVDPDGDYGRIVFRAPAQRYRLTETAVELAR</sequence>
<feature type="compositionally biased region" description="Basic and acidic residues" evidence="1">
    <location>
        <begin position="7"/>
        <end position="20"/>
    </location>
</feature>
<dbReference type="SUPFAM" id="SSF46785">
    <property type="entry name" value="Winged helix' DNA-binding domain"/>
    <property type="match status" value="1"/>
</dbReference>
<evidence type="ECO:0000313" key="2">
    <source>
        <dbReference type="EMBL" id="MDS0261883.1"/>
    </source>
</evidence>
<dbReference type="EMBL" id="JAMQON010000009">
    <property type="protein sequence ID" value="MDS0261883.1"/>
    <property type="molecule type" value="Genomic_DNA"/>
</dbReference>
<gene>
    <name evidence="2" type="ORF">NDI56_20980</name>
</gene>
<dbReference type="InterPro" id="IPR011991">
    <property type="entry name" value="ArsR-like_HTH"/>
</dbReference>
<dbReference type="InterPro" id="IPR036390">
    <property type="entry name" value="WH_DNA-bd_sf"/>
</dbReference>
<dbReference type="InterPro" id="IPR036388">
    <property type="entry name" value="WH-like_DNA-bd_sf"/>
</dbReference>
<dbReference type="RefSeq" id="WP_310921732.1">
    <property type="nucleotide sequence ID" value="NZ_JAMQON010000009.1"/>
</dbReference>
<keyword evidence="3" id="KW-1185">Reference proteome</keyword>